<dbReference type="AlphaFoldDB" id="A0AAE1B5U1"/>
<gene>
    <name evidence="1" type="ORF">RRG08_051427</name>
</gene>
<proteinExistence type="predicted"/>
<protein>
    <submittedName>
        <fullName evidence="1">Uncharacterized protein</fullName>
    </submittedName>
</protein>
<organism evidence="1 2">
    <name type="scientific">Elysia crispata</name>
    <name type="common">lettuce slug</name>
    <dbReference type="NCBI Taxonomy" id="231223"/>
    <lineage>
        <taxon>Eukaryota</taxon>
        <taxon>Metazoa</taxon>
        <taxon>Spiralia</taxon>
        <taxon>Lophotrochozoa</taxon>
        <taxon>Mollusca</taxon>
        <taxon>Gastropoda</taxon>
        <taxon>Heterobranchia</taxon>
        <taxon>Euthyneura</taxon>
        <taxon>Panpulmonata</taxon>
        <taxon>Sacoglossa</taxon>
        <taxon>Placobranchoidea</taxon>
        <taxon>Plakobranchidae</taxon>
        <taxon>Elysia</taxon>
    </lineage>
</organism>
<dbReference type="Proteomes" id="UP001283361">
    <property type="component" value="Unassembled WGS sequence"/>
</dbReference>
<sequence>MRFADISPSSIALLDNFVIGYHPIVTPMKETHSITRTAQSVTVGGRNYVGHCSFFVQLTYQVAEVPDITNTSTAHPLASGVHVMTRTAQHVSEGSPIIPS</sequence>
<evidence type="ECO:0000313" key="1">
    <source>
        <dbReference type="EMBL" id="KAK3799152.1"/>
    </source>
</evidence>
<accession>A0AAE1B5U1</accession>
<keyword evidence="2" id="KW-1185">Reference proteome</keyword>
<comment type="caution">
    <text evidence="1">The sequence shown here is derived from an EMBL/GenBank/DDBJ whole genome shotgun (WGS) entry which is preliminary data.</text>
</comment>
<name>A0AAE1B5U1_9GAST</name>
<dbReference type="EMBL" id="JAWDGP010000593">
    <property type="protein sequence ID" value="KAK3799152.1"/>
    <property type="molecule type" value="Genomic_DNA"/>
</dbReference>
<reference evidence="1" key="1">
    <citation type="journal article" date="2023" name="G3 (Bethesda)">
        <title>A reference genome for the long-term kleptoplast-retaining sea slug Elysia crispata morphotype clarki.</title>
        <authorList>
            <person name="Eastman K.E."/>
            <person name="Pendleton A.L."/>
            <person name="Shaikh M.A."/>
            <person name="Suttiyut T."/>
            <person name="Ogas R."/>
            <person name="Tomko P."/>
            <person name="Gavelis G."/>
            <person name="Widhalm J.R."/>
            <person name="Wisecaver J.H."/>
        </authorList>
    </citation>
    <scope>NUCLEOTIDE SEQUENCE</scope>
    <source>
        <strain evidence="1">ECLA1</strain>
    </source>
</reference>
<evidence type="ECO:0000313" key="2">
    <source>
        <dbReference type="Proteomes" id="UP001283361"/>
    </source>
</evidence>